<dbReference type="Proteomes" id="UP001189429">
    <property type="component" value="Unassembled WGS sequence"/>
</dbReference>
<evidence type="ECO:0000256" key="1">
    <source>
        <dbReference type="SAM" id="MobiDB-lite"/>
    </source>
</evidence>
<evidence type="ECO:0000313" key="3">
    <source>
        <dbReference type="Proteomes" id="UP001189429"/>
    </source>
</evidence>
<organism evidence="2 3">
    <name type="scientific">Prorocentrum cordatum</name>
    <dbReference type="NCBI Taxonomy" id="2364126"/>
    <lineage>
        <taxon>Eukaryota</taxon>
        <taxon>Sar</taxon>
        <taxon>Alveolata</taxon>
        <taxon>Dinophyceae</taxon>
        <taxon>Prorocentrales</taxon>
        <taxon>Prorocentraceae</taxon>
        <taxon>Prorocentrum</taxon>
    </lineage>
</organism>
<name>A0ABN9Q424_9DINO</name>
<evidence type="ECO:0008006" key="4">
    <source>
        <dbReference type="Google" id="ProtNLM"/>
    </source>
</evidence>
<keyword evidence="3" id="KW-1185">Reference proteome</keyword>
<feature type="region of interest" description="Disordered" evidence="1">
    <location>
        <begin position="69"/>
        <end position="89"/>
    </location>
</feature>
<gene>
    <name evidence="2" type="ORF">PCOR1329_LOCUS7669</name>
</gene>
<protein>
    <recommendedName>
        <fullName evidence="4">Prohibitin</fullName>
    </recommendedName>
</protein>
<sequence>MQVTSTVAWCIKNPTLAATMGAETMVVGSQRLSSEIPKLHQDMLKQATASLASFIRGVNYSDSFHMATSDQGRKARAPAGGRDEPVFEDKTSKTMDNSLYDVSRMNESVAHAIVTAMTYGVEIFFINVLSAVPLDVERTKPLACGAVASAQALQAEAAARGNAKAMKLGATATADRAQIEAQGQALAGGQKGRSEHAANELCGRRLGLDG</sequence>
<proteinExistence type="predicted"/>
<accession>A0ABN9Q424</accession>
<evidence type="ECO:0000313" key="2">
    <source>
        <dbReference type="EMBL" id="CAK0799133.1"/>
    </source>
</evidence>
<comment type="caution">
    <text evidence="2">The sequence shown here is derived from an EMBL/GenBank/DDBJ whole genome shotgun (WGS) entry which is preliminary data.</text>
</comment>
<reference evidence="2" key="1">
    <citation type="submission" date="2023-10" db="EMBL/GenBank/DDBJ databases">
        <authorList>
            <person name="Chen Y."/>
            <person name="Shah S."/>
            <person name="Dougan E. K."/>
            <person name="Thang M."/>
            <person name="Chan C."/>
        </authorList>
    </citation>
    <scope>NUCLEOTIDE SEQUENCE [LARGE SCALE GENOMIC DNA]</scope>
</reference>
<dbReference type="EMBL" id="CAUYUJ010002091">
    <property type="protein sequence ID" value="CAK0799133.1"/>
    <property type="molecule type" value="Genomic_DNA"/>
</dbReference>